<feature type="non-terminal residue" evidence="1">
    <location>
        <position position="40"/>
    </location>
</feature>
<gene>
    <name evidence="1" type="ORF">DYADSP32_3573</name>
</gene>
<dbReference type="AlphaFoldDB" id="A0A5Q5AD93"/>
<dbReference type="EMBL" id="LR735258">
    <property type="protein sequence ID" value="VXD45917.1"/>
    <property type="molecule type" value="Genomic_DNA"/>
</dbReference>
<dbReference type="EMBL" id="LR732074">
    <property type="protein sequence ID" value="VWV58342.1"/>
    <property type="molecule type" value="Genomic_DNA"/>
</dbReference>
<sequence length="40" mass="5054">WDCALSGILSRVRKRFDWTRSIRFCHYLVKRWVWLISNRE</sequence>
<evidence type="ECO:0000313" key="2">
    <source>
        <dbReference type="EMBL" id="VXD45917.1"/>
    </source>
</evidence>
<feature type="non-terminal residue" evidence="1">
    <location>
        <position position="1"/>
    </location>
</feature>
<proteinExistence type="predicted"/>
<reference evidence="1" key="1">
    <citation type="submission" date="2019-10" db="EMBL/GenBank/DDBJ databases">
        <authorList>
            <person name="Dow E L."/>
        </authorList>
    </citation>
    <scope>NUCLEOTIDE SEQUENCE</scope>
    <source>
        <strain evidence="1">32</strain>
        <strain evidence="2">Dyadobacter sp. 32 sample 2</strain>
    </source>
</reference>
<name>A0A5Q5AD93_9BACT</name>
<accession>A0A5Q5AD93</accession>
<organism evidence="1">
    <name type="scientific">Dyadobacter sp. 32</name>
    <dbReference type="NCBI Taxonomy" id="538966"/>
    <lineage>
        <taxon>Bacteria</taxon>
        <taxon>Pseudomonadati</taxon>
        <taxon>Bacteroidota</taxon>
        <taxon>Cytophagia</taxon>
        <taxon>Cytophagales</taxon>
        <taxon>Spirosomataceae</taxon>
        <taxon>Dyadobacter</taxon>
    </lineage>
</organism>
<evidence type="ECO:0000313" key="1">
    <source>
        <dbReference type="EMBL" id="VWV58342.1"/>
    </source>
</evidence>
<protein>
    <submittedName>
        <fullName evidence="1">Uncharacterized protein</fullName>
    </submittedName>
</protein>